<evidence type="ECO:0000259" key="2">
    <source>
        <dbReference type="Pfam" id="PF20917"/>
    </source>
</evidence>
<organism evidence="3">
    <name type="scientific">Mesocestoides corti</name>
    <name type="common">Flatworm</name>
    <dbReference type="NCBI Taxonomy" id="53468"/>
    <lineage>
        <taxon>Eukaryota</taxon>
        <taxon>Metazoa</taxon>
        <taxon>Spiralia</taxon>
        <taxon>Lophotrochozoa</taxon>
        <taxon>Platyhelminthes</taxon>
        <taxon>Cestoda</taxon>
        <taxon>Eucestoda</taxon>
        <taxon>Cyclophyllidea</taxon>
        <taxon>Mesocestoididae</taxon>
        <taxon>Mesocestoides</taxon>
    </lineage>
</organism>
<accession>A0A5K3G7M1</accession>
<feature type="domain" description="Asparagine--tRNA ligase N-terminal" evidence="2">
    <location>
        <begin position="32"/>
        <end position="120"/>
    </location>
</feature>
<feature type="region of interest" description="Disordered" evidence="1">
    <location>
        <begin position="1"/>
        <end position="31"/>
    </location>
</feature>
<sequence>MDGDYDPEKDPQAPPHYYISEKEGDDVKGNGTKKFPFKTCRRLLESLRGDLPPTAQILIDGTDGERWMRMSNTRMKKCLKNYRLSLNKAGNLTKPCTSGDAGGASSAATAVKITEDMSLPTATRAKIRDLGKCIGERVQVFGWAH</sequence>
<feature type="compositionally biased region" description="Basic and acidic residues" evidence="1">
    <location>
        <begin position="1"/>
        <end position="11"/>
    </location>
</feature>
<feature type="compositionally biased region" description="Basic and acidic residues" evidence="1">
    <location>
        <begin position="19"/>
        <end position="28"/>
    </location>
</feature>
<dbReference type="Gene3D" id="3.30.1910.20">
    <property type="entry name" value="asparaginyl-tRNA synthetase, N-terminal domain"/>
    <property type="match status" value="1"/>
</dbReference>
<evidence type="ECO:0000313" key="3">
    <source>
        <dbReference type="WBParaSite" id="MCU_014564-RA"/>
    </source>
</evidence>
<protein>
    <submittedName>
        <fullName evidence="3">SUI1 domain-containing protein</fullName>
    </submittedName>
</protein>
<name>A0A5K3G7M1_MESCO</name>
<reference evidence="3" key="1">
    <citation type="submission" date="2019-11" db="UniProtKB">
        <authorList>
            <consortium name="WormBaseParasite"/>
        </authorList>
    </citation>
    <scope>IDENTIFICATION</scope>
</reference>
<dbReference type="Pfam" id="PF20917">
    <property type="entry name" value="AsnRS_N"/>
    <property type="match status" value="1"/>
</dbReference>
<proteinExistence type="predicted"/>
<evidence type="ECO:0000256" key="1">
    <source>
        <dbReference type="SAM" id="MobiDB-lite"/>
    </source>
</evidence>
<dbReference type="WBParaSite" id="MCU_014564-RA">
    <property type="protein sequence ID" value="MCU_014564-RA"/>
    <property type="gene ID" value="MCU_014564"/>
</dbReference>
<dbReference type="InterPro" id="IPR048952">
    <property type="entry name" value="AsnRS_N"/>
</dbReference>
<dbReference type="AlphaFoldDB" id="A0A5K3G7M1"/>